<gene>
    <name evidence="5" type="ORF">G7043_32855</name>
</gene>
<feature type="domain" description="PAS" evidence="1">
    <location>
        <begin position="374"/>
        <end position="429"/>
    </location>
</feature>
<dbReference type="InterPro" id="IPR001610">
    <property type="entry name" value="PAC"/>
</dbReference>
<dbReference type="NCBIfam" id="TIGR00229">
    <property type="entry name" value="sensory_box"/>
    <property type="match status" value="3"/>
</dbReference>
<dbReference type="InterPro" id="IPR029787">
    <property type="entry name" value="Nucleotide_cyclase"/>
</dbReference>
<feature type="domain" description="GGDEF" evidence="4">
    <location>
        <begin position="534"/>
        <end position="668"/>
    </location>
</feature>
<dbReference type="InterPro" id="IPR000014">
    <property type="entry name" value="PAS"/>
</dbReference>
<dbReference type="AlphaFoldDB" id="A0A7C9W5D3"/>
<dbReference type="Pfam" id="PF00989">
    <property type="entry name" value="PAS"/>
    <property type="match status" value="1"/>
</dbReference>
<evidence type="ECO:0000259" key="2">
    <source>
        <dbReference type="PROSITE" id="PS50113"/>
    </source>
</evidence>
<dbReference type="PROSITE" id="PS50887">
    <property type="entry name" value="GGDEF"/>
    <property type="match status" value="1"/>
</dbReference>
<keyword evidence="6" id="KW-1185">Reference proteome</keyword>
<evidence type="ECO:0000313" key="6">
    <source>
        <dbReference type="Proteomes" id="UP000481360"/>
    </source>
</evidence>
<dbReference type="InterPro" id="IPR035919">
    <property type="entry name" value="EAL_sf"/>
</dbReference>
<organism evidence="5 6">
    <name type="scientific">Lentzea alba</name>
    <dbReference type="NCBI Taxonomy" id="2714351"/>
    <lineage>
        <taxon>Bacteria</taxon>
        <taxon>Bacillati</taxon>
        <taxon>Actinomycetota</taxon>
        <taxon>Actinomycetes</taxon>
        <taxon>Pseudonocardiales</taxon>
        <taxon>Pseudonocardiaceae</taxon>
        <taxon>Lentzea</taxon>
    </lineage>
</organism>
<sequence length="919" mass="99293">MATPPRIRGTVGSESHEVSSLIGDAEFDHELLAELALSVGAAVVWWLDLGTDRLGWMPGLDVVVGVPGADPATVRARLAELIAPLTVAAKEAPAWQDFDLEQPLDTPAGPRWLQFRARVSTHGTARALVGVVADVTRRHAQQQELADLADRYRLLVELAPEAIVVHEAGRLVYANPAAVQFVRARSDDEVLGRPITDFVHPDSQPEMLKRIAQLAVPGATSDPAEAVLVRFDGGTTDIESVSVRTTWEGRPAFQVIMRDITAQKSAAAAMCYQAALVAHVSDALIATTSDGVVTSWNPSAEHVYGHPADEAIGRPIAYVVGAPLDPEVVLEAGGVAQAQHRRSDGEALVVRVSVARMDRGYVLICADETARRRAEHHFTAVVAAIEEGVLVVGATGLVESVNPAAERILGVRAQEAIGKPSTLTELHDETGHPIPPAQFPSAITRATGRSQHKRIVRARRPDGSRVWLSLSARALNPDGNLPSATVVSFTDITERRMIDNRLEHDATHDALTGLRNRTVTIDRLSPAARAHRSGLTAVLFIDLDKFKVINDSLGHSAGDEVLRVVGTRLSRSTRRGDVVGRLGGDEFTVIAYGVADPDEATALAEHIRTELTKPILVEGRQLHVDASVGIVIAEPGDPRDGADLLRDADLAMYQAKTRGRGRVAFFDVELRDRIQRRLQLEQDLRMAPLGDELWLAYQPIVDLRTNRRTAVEGLLRWTHPRYGLILPGEFITLAEESDLINIVGAHMLHTATREIAELAPDLLLTVNLSARQLDDPWLVSAVRNATYKAGLAPSSLCLEITESALMRDPDVAARTLTALRDLGVRLAIDDFGTGHSSLAQLLTLPLDTLKIDRSFTAGLGRSDEAEAIVTSIIAMAHAVDLTVIAEGVEQPEQLEILRTLGCDHAQGFLLGKPMPVAGL</sequence>
<dbReference type="EMBL" id="JAAMPJ010000010">
    <property type="protein sequence ID" value="NGY63720.1"/>
    <property type="molecule type" value="Genomic_DNA"/>
</dbReference>
<evidence type="ECO:0000259" key="3">
    <source>
        <dbReference type="PROSITE" id="PS50883"/>
    </source>
</evidence>
<dbReference type="InterPro" id="IPR043128">
    <property type="entry name" value="Rev_trsase/Diguanyl_cyclase"/>
</dbReference>
<dbReference type="Gene3D" id="3.20.20.450">
    <property type="entry name" value="EAL domain"/>
    <property type="match status" value="1"/>
</dbReference>
<dbReference type="InterPro" id="IPR001633">
    <property type="entry name" value="EAL_dom"/>
</dbReference>
<dbReference type="SMART" id="SM00091">
    <property type="entry name" value="PAS"/>
    <property type="match status" value="3"/>
</dbReference>
<proteinExistence type="predicted"/>
<evidence type="ECO:0000313" key="5">
    <source>
        <dbReference type="EMBL" id="NGY63720.1"/>
    </source>
</evidence>
<dbReference type="PANTHER" id="PTHR44757:SF2">
    <property type="entry name" value="BIOFILM ARCHITECTURE MAINTENANCE PROTEIN MBAA"/>
    <property type="match status" value="1"/>
</dbReference>
<dbReference type="RefSeq" id="WP_166052365.1">
    <property type="nucleotide sequence ID" value="NZ_JAAMPJ010000010.1"/>
</dbReference>
<accession>A0A7C9W5D3</accession>
<dbReference type="PROSITE" id="PS50883">
    <property type="entry name" value="EAL"/>
    <property type="match status" value="1"/>
</dbReference>
<dbReference type="CDD" id="cd01948">
    <property type="entry name" value="EAL"/>
    <property type="match status" value="1"/>
</dbReference>
<dbReference type="Gene3D" id="3.30.70.270">
    <property type="match status" value="1"/>
</dbReference>
<feature type="domain" description="PAS" evidence="1">
    <location>
        <begin position="148"/>
        <end position="219"/>
    </location>
</feature>
<dbReference type="Pfam" id="PF00563">
    <property type="entry name" value="EAL"/>
    <property type="match status" value="1"/>
</dbReference>
<dbReference type="InterPro" id="IPR000160">
    <property type="entry name" value="GGDEF_dom"/>
</dbReference>
<name>A0A7C9W5D3_9PSEU</name>
<dbReference type="Pfam" id="PF00990">
    <property type="entry name" value="GGDEF"/>
    <property type="match status" value="1"/>
</dbReference>
<dbReference type="PROSITE" id="PS50112">
    <property type="entry name" value="PAS"/>
    <property type="match status" value="3"/>
</dbReference>
<dbReference type="Pfam" id="PF08448">
    <property type="entry name" value="PAS_4"/>
    <property type="match status" value="2"/>
</dbReference>
<protein>
    <submittedName>
        <fullName evidence="5">EAL domain-containing protein</fullName>
    </submittedName>
</protein>
<dbReference type="CDD" id="cd01949">
    <property type="entry name" value="GGDEF"/>
    <property type="match status" value="1"/>
</dbReference>
<dbReference type="InterPro" id="IPR035965">
    <property type="entry name" value="PAS-like_dom_sf"/>
</dbReference>
<dbReference type="Proteomes" id="UP000481360">
    <property type="component" value="Unassembled WGS sequence"/>
</dbReference>
<evidence type="ECO:0000259" key="1">
    <source>
        <dbReference type="PROSITE" id="PS50112"/>
    </source>
</evidence>
<dbReference type="SMART" id="SM00052">
    <property type="entry name" value="EAL"/>
    <property type="match status" value="1"/>
</dbReference>
<dbReference type="NCBIfam" id="TIGR00254">
    <property type="entry name" value="GGDEF"/>
    <property type="match status" value="1"/>
</dbReference>
<dbReference type="CDD" id="cd00130">
    <property type="entry name" value="PAS"/>
    <property type="match status" value="3"/>
</dbReference>
<comment type="caution">
    <text evidence="5">The sequence shown here is derived from an EMBL/GenBank/DDBJ whole genome shotgun (WGS) entry which is preliminary data.</text>
</comment>
<feature type="domain" description="PAS" evidence="1">
    <location>
        <begin position="276"/>
        <end position="342"/>
    </location>
</feature>
<dbReference type="SMART" id="SM00086">
    <property type="entry name" value="PAC"/>
    <property type="match status" value="3"/>
</dbReference>
<evidence type="ECO:0000259" key="4">
    <source>
        <dbReference type="PROSITE" id="PS50887"/>
    </source>
</evidence>
<dbReference type="GO" id="GO:0006355">
    <property type="term" value="P:regulation of DNA-templated transcription"/>
    <property type="evidence" value="ECO:0007669"/>
    <property type="project" value="InterPro"/>
</dbReference>
<dbReference type="SUPFAM" id="SSF141868">
    <property type="entry name" value="EAL domain-like"/>
    <property type="match status" value="1"/>
</dbReference>
<dbReference type="SUPFAM" id="SSF55073">
    <property type="entry name" value="Nucleotide cyclase"/>
    <property type="match status" value="1"/>
</dbReference>
<dbReference type="PANTHER" id="PTHR44757">
    <property type="entry name" value="DIGUANYLATE CYCLASE DGCP"/>
    <property type="match status" value="1"/>
</dbReference>
<dbReference type="SMART" id="SM00267">
    <property type="entry name" value="GGDEF"/>
    <property type="match status" value="1"/>
</dbReference>
<dbReference type="Gene3D" id="3.30.450.20">
    <property type="entry name" value="PAS domain"/>
    <property type="match status" value="3"/>
</dbReference>
<dbReference type="SUPFAM" id="SSF55785">
    <property type="entry name" value="PYP-like sensor domain (PAS domain)"/>
    <property type="match status" value="3"/>
</dbReference>
<reference evidence="5 6" key="1">
    <citation type="submission" date="2020-03" db="EMBL/GenBank/DDBJ databases">
        <title>Isolation and identification of active actinomycetes.</title>
        <authorList>
            <person name="Sun X."/>
        </authorList>
    </citation>
    <scope>NUCLEOTIDE SEQUENCE [LARGE SCALE GENOMIC DNA]</scope>
    <source>
        <strain evidence="5 6">NEAU-D13</strain>
    </source>
</reference>
<feature type="domain" description="PAC" evidence="2">
    <location>
        <begin position="449"/>
        <end position="504"/>
    </location>
</feature>
<dbReference type="InterPro" id="IPR013656">
    <property type="entry name" value="PAS_4"/>
</dbReference>
<dbReference type="PROSITE" id="PS50113">
    <property type="entry name" value="PAC"/>
    <property type="match status" value="1"/>
</dbReference>
<dbReference type="InterPro" id="IPR013767">
    <property type="entry name" value="PAS_fold"/>
</dbReference>
<feature type="domain" description="EAL" evidence="3">
    <location>
        <begin position="677"/>
        <end position="919"/>
    </location>
</feature>
<dbReference type="InterPro" id="IPR052155">
    <property type="entry name" value="Biofilm_reg_signaling"/>
</dbReference>
<dbReference type="InterPro" id="IPR000700">
    <property type="entry name" value="PAS-assoc_C"/>
</dbReference>